<organism evidence="2 3">
    <name type="scientific">Fusarium oxysporum f. sp. raphani</name>
    <dbReference type="NCBI Taxonomy" id="96318"/>
    <lineage>
        <taxon>Eukaryota</taxon>
        <taxon>Fungi</taxon>
        <taxon>Dikarya</taxon>
        <taxon>Ascomycota</taxon>
        <taxon>Pezizomycotina</taxon>
        <taxon>Sordariomycetes</taxon>
        <taxon>Hypocreomycetidae</taxon>
        <taxon>Hypocreales</taxon>
        <taxon>Nectriaceae</taxon>
        <taxon>Fusarium</taxon>
        <taxon>Fusarium oxysporum species complex</taxon>
    </lineage>
</organism>
<accession>A0A8J5UK81</accession>
<evidence type="ECO:0000313" key="3">
    <source>
        <dbReference type="Proteomes" id="UP000693942"/>
    </source>
</evidence>
<dbReference type="PANTHER" id="PTHR33337">
    <property type="entry name" value="GFA DOMAIN-CONTAINING PROTEIN"/>
    <property type="match status" value="1"/>
</dbReference>
<reference evidence="2" key="1">
    <citation type="submission" date="2021-04" db="EMBL/GenBank/DDBJ databases">
        <title>First draft genome resource for Brassicaceae pathogens Fusarium oxysporum f. sp. raphani and Fusarium oxysporum f. sp. rapae.</title>
        <authorList>
            <person name="Asai S."/>
        </authorList>
    </citation>
    <scope>NUCLEOTIDE SEQUENCE</scope>
    <source>
        <strain evidence="2">Tf1262</strain>
    </source>
</reference>
<dbReference type="GO" id="GO:0016846">
    <property type="term" value="F:carbon-sulfur lyase activity"/>
    <property type="evidence" value="ECO:0007669"/>
    <property type="project" value="InterPro"/>
</dbReference>
<dbReference type="InterPro" id="IPR006913">
    <property type="entry name" value="CENP-V/GFA"/>
</dbReference>
<proteinExistence type="predicted"/>
<comment type="caution">
    <text evidence="2">The sequence shown here is derived from an EMBL/GenBank/DDBJ whole genome shotgun (WGS) entry which is preliminary data.</text>
</comment>
<name>A0A8J5UK81_FUSOX</name>
<sequence>MTLSGSCLCGAVAYQSTDSLAVTAICHCDNCQKWSGGAFTSSAIVPKESFSVTKGSPKIYKAIGGSGNFNRHYFCDNCGSGLFTKLDIMGGQVVIKAGSLDDGSTNLGGRIENEFYCKDRVSYLSPLANAKQHERL</sequence>
<dbReference type="AlphaFoldDB" id="A0A8J5UK81"/>
<feature type="domain" description="CENP-V/GFA" evidence="1">
    <location>
        <begin position="3"/>
        <end position="113"/>
    </location>
</feature>
<dbReference type="EMBL" id="JAELUR010000008">
    <property type="protein sequence ID" value="KAG7428031.1"/>
    <property type="molecule type" value="Genomic_DNA"/>
</dbReference>
<dbReference type="Proteomes" id="UP000693942">
    <property type="component" value="Unassembled WGS sequence"/>
</dbReference>
<evidence type="ECO:0000313" key="2">
    <source>
        <dbReference type="EMBL" id="KAG7428031.1"/>
    </source>
</evidence>
<protein>
    <recommendedName>
        <fullName evidence="1">CENP-V/GFA domain-containing protein</fullName>
    </recommendedName>
</protein>
<gene>
    <name evidence="2" type="ORF">Forpi1262_v011189</name>
</gene>
<dbReference type="PANTHER" id="PTHR33337:SF30">
    <property type="entry name" value="DUF636 DOMAIN PROTEIN (AFU_ORTHOLOGUE AFUA_1G03180)"/>
    <property type="match status" value="1"/>
</dbReference>
<dbReference type="PROSITE" id="PS51891">
    <property type="entry name" value="CENP_V_GFA"/>
    <property type="match status" value="1"/>
</dbReference>
<evidence type="ECO:0000259" key="1">
    <source>
        <dbReference type="PROSITE" id="PS51891"/>
    </source>
</evidence>
<dbReference type="Pfam" id="PF04828">
    <property type="entry name" value="GFA"/>
    <property type="match status" value="1"/>
</dbReference>